<reference evidence="4 5" key="1">
    <citation type="submission" date="2019-06" db="EMBL/GenBank/DDBJ databases">
        <title>Sequencing the genomes of 1000 actinobacteria strains.</title>
        <authorList>
            <person name="Klenk H.-P."/>
        </authorList>
    </citation>
    <scope>NUCLEOTIDE SEQUENCE [LARGE SCALE GENOMIC DNA]</scope>
    <source>
        <strain evidence="4 5">DSM 45511</strain>
    </source>
</reference>
<dbReference type="GO" id="GO:0016020">
    <property type="term" value="C:membrane"/>
    <property type="evidence" value="ECO:0007669"/>
    <property type="project" value="TreeGrafter"/>
</dbReference>
<dbReference type="PRINTS" id="PR00080">
    <property type="entry name" value="SDRFAMILY"/>
</dbReference>
<dbReference type="GO" id="GO:0016491">
    <property type="term" value="F:oxidoreductase activity"/>
    <property type="evidence" value="ECO:0007669"/>
    <property type="project" value="UniProtKB-KW"/>
</dbReference>
<dbReference type="PANTHER" id="PTHR44196">
    <property type="entry name" value="DEHYDROGENASE/REDUCTASE SDR FAMILY MEMBER 7B"/>
    <property type="match status" value="1"/>
</dbReference>
<comment type="caution">
    <text evidence="4">The sequence shown here is derived from an EMBL/GenBank/DDBJ whole genome shotgun (WGS) entry which is preliminary data.</text>
</comment>
<keyword evidence="2" id="KW-0560">Oxidoreductase</keyword>
<dbReference type="OrthoDB" id="3212478at2"/>
<dbReference type="RefSeq" id="WP_142101236.1">
    <property type="nucleotide sequence ID" value="NZ_VFPH01000001.1"/>
</dbReference>
<evidence type="ECO:0000256" key="1">
    <source>
        <dbReference type="ARBA" id="ARBA00006484"/>
    </source>
</evidence>
<dbReference type="Gene3D" id="3.40.50.720">
    <property type="entry name" value="NAD(P)-binding Rossmann-like Domain"/>
    <property type="match status" value="1"/>
</dbReference>
<dbReference type="EMBL" id="VFPH01000001">
    <property type="protein sequence ID" value="TQM45560.1"/>
    <property type="molecule type" value="Genomic_DNA"/>
</dbReference>
<dbReference type="PANTHER" id="PTHR44196:SF1">
    <property type="entry name" value="DEHYDROGENASE_REDUCTASE SDR FAMILY MEMBER 7B"/>
    <property type="match status" value="1"/>
</dbReference>
<dbReference type="NCBIfam" id="NF006119">
    <property type="entry name" value="PRK08264.1-5"/>
    <property type="match status" value="1"/>
</dbReference>
<dbReference type="InterPro" id="IPR036291">
    <property type="entry name" value="NAD(P)-bd_dom_sf"/>
</dbReference>
<evidence type="ECO:0000313" key="5">
    <source>
        <dbReference type="Proteomes" id="UP000319818"/>
    </source>
</evidence>
<comment type="similarity">
    <text evidence="1 3">Belongs to the short-chain dehydrogenases/reductases (SDR) family.</text>
</comment>
<evidence type="ECO:0000313" key="4">
    <source>
        <dbReference type="EMBL" id="TQM45560.1"/>
    </source>
</evidence>
<evidence type="ECO:0000256" key="2">
    <source>
        <dbReference type="ARBA" id="ARBA00023002"/>
    </source>
</evidence>
<organism evidence="4 5">
    <name type="scientific">Pseudonocardia cypriaca</name>
    <dbReference type="NCBI Taxonomy" id="882449"/>
    <lineage>
        <taxon>Bacteria</taxon>
        <taxon>Bacillati</taxon>
        <taxon>Actinomycetota</taxon>
        <taxon>Actinomycetes</taxon>
        <taxon>Pseudonocardiales</taxon>
        <taxon>Pseudonocardiaceae</taxon>
        <taxon>Pseudonocardia</taxon>
    </lineage>
</organism>
<dbReference type="SUPFAM" id="SSF51735">
    <property type="entry name" value="NAD(P)-binding Rossmann-fold domains"/>
    <property type="match status" value="1"/>
</dbReference>
<dbReference type="AlphaFoldDB" id="A0A543GHK8"/>
<keyword evidence="5" id="KW-1185">Reference proteome</keyword>
<sequence>MRIDGAVALVTGANRGLGSAIAARLVARGARAYGGSRRPSEPTAPGVTPVPLDITDPAGVAAAAERCGDVTLLVNNAAVASPGALLTGPADLARREMETNYLGTLAMCRAFAPVLARNGGGALVNMLSITSFFSFPGLGSLSATKAAAWSMTHGVRAELRAQGTLVVGVHASAIDTRLAEGFDMPKHQPEEVADLILDAVEAGHEEVLADERTRWAKRSLPRDLELVYPTLNSELRP</sequence>
<protein>
    <submittedName>
        <fullName evidence="4">NADP-dependent 3-hydroxy acid dehydrogenase YdfG</fullName>
    </submittedName>
</protein>
<dbReference type="Pfam" id="PF00106">
    <property type="entry name" value="adh_short"/>
    <property type="match status" value="1"/>
</dbReference>
<dbReference type="InterPro" id="IPR002347">
    <property type="entry name" value="SDR_fam"/>
</dbReference>
<dbReference type="Proteomes" id="UP000319818">
    <property type="component" value="Unassembled WGS sequence"/>
</dbReference>
<gene>
    <name evidence="4" type="ORF">FB388_2960</name>
</gene>
<dbReference type="PRINTS" id="PR00081">
    <property type="entry name" value="GDHRDH"/>
</dbReference>
<proteinExistence type="inferred from homology"/>
<accession>A0A543GHK8</accession>
<name>A0A543GHK8_9PSEU</name>
<evidence type="ECO:0000256" key="3">
    <source>
        <dbReference type="RuleBase" id="RU000363"/>
    </source>
</evidence>